<dbReference type="EMBL" id="MU032350">
    <property type="protein sequence ID" value="KAF3762487.1"/>
    <property type="molecule type" value="Genomic_DNA"/>
</dbReference>
<sequence length="149" mass="16645">SSGLRNSLVNLTTFSTTTTHRLDEAYYTVLQKLTTLQNTIVALKDLAEASSATSAGFIAESHSVLAEAETQLDAFGDFGEQQERVQALQDRLHGARERIEALSGRVDVVKQRVERWERAWAQSWENARRGMRIVWGVLLALGLVVLVLY</sequence>
<evidence type="ECO:0000313" key="3">
    <source>
        <dbReference type="EMBL" id="KAF3762487.1"/>
    </source>
</evidence>
<reference evidence="3" key="1">
    <citation type="journal article" date="2020" name="Phytopathology">
        <title>Genome sequence of the chestnut blight fungus Cryphonectria parasitica EP155: A fundamental resource for an archetypical invasive plant pathogen.</title>
        <authorList>
            <person name="Crouch J.A."/>
            <person name="Dawe A."/>
            <person name="Aerts A."/>
            <person name="Barry K."/>
            <person name="Churchill A.C.L."/>
            <person name="Grimwood J."/>
            <person name="Hillman B."/>
            <person name="Milgroom M.G."/>
            <person name="Pangilinan J."/>
            <person name="Smith M."/>
            <person name="Salamov A."/>
            <person name="Schmutz J."/>
            <person name="Yadav J."/>
            <person name="Grigoriev I.V."/>
            <person name="Nuss D."/>
        </authorList>
    </citation>
    <scope>NUCLEOTIDE SEQUENCE</scope>
    <source>
        <strain evidence="3">EP155</strain>
    </source>
</reference>
<gene>
    <name evidence="3" type="ORF">M406DRAFT_233879</name>
</gene>
<dbReference type="RefSeq" id="XP_040773466.1">
    <property type="nucleotide sequence ID" value="XM_040915956.1"/>
</dbReference>
<feature type="non-terminal residue" evidence="3">
    <location>
        <position position="1"/>
    </location>
</feature>
<dbReference type="OrthoDB" id="5419542at2759"/>
<evidence type="ECO:0000313" key="4">
    <source>
        <dbReference type="Proteomes" id="UP000803844"/>
    </source>
</evidence>
<name>A0A9P4XWA8_CRYP1</name>
<keyword evidence="2" id="KW-1133">Transmembrane helix</keyword>
<evidence type="ECO:0000256" key="1">
    <source>
        <dbReference type="SAM" id="Coils"/>
    </source>
</evidence>
<feature type="non-terminal residue" evidence="3">
    <location>
        <position position="149"/>
    </location>
</feature>
<keyword evidence="1" id="KW-0175">Coiled coil</keyword>
<feature type="coiled-coil region" evidence="1">
    <location>
        <begin position="78"/>
        <end position="119"/>
    </location>
</feature>
<keyword evidence="2" id="KW-0812">Transmembrane</keyword>
<comment type="caution">
    <text evidence="3">The sequence shown here is derived from an EMBL/GenBank/DDBJ whole genome shotgun (WGS) entry which is preliminary data.</text>
</comment>
<proteinExistence type="predicted"/>
<dbReference type="GeneID" id="63833085"/>
<protein>
    <submittedName>
        <fullName evidence="3">Uncharacterized protein</fullName>
    </submittedName>
</protein>
<accession>A0A9P4XWA8</accession>
<organism evidence="3 4">
    <name type="scientific">Cryphonectria parasitica (strain ATCC 38755 / EP155)</name>
    <dbReference type="NCBI Taxonomy" id="660469"/>
    <lineage>
        <taxon>Eukaryota</taxon>
        <taxon>Fungi</taxon>
        <taxon>Dikarya</taxon>
        <taxon>Ascomycota</taxon>
        <taxon>Pezizomycotina</taxon>
        <taxon>Sordariomycetes</taxon>
        <taxon>Sordariomycetidae</taxon>
        <taxon>Diaporthales</taxon>
        <taxon>Cryphonectriaceae</taxon>
        <taxon>Cryphonectria-Endothia species complex</taxon>
        <taxon>Cryphonectria</taxon>
    </lineage>
</organism>
<feature type="transmembrane region" description="Helical" evidence="2">
    <location>
        <begin position="130"/>
        <end position="148"/>
    </location>
</feature>
<keyword evidence="2" id="KW-0472">Membrane</keyword>
<keyword evidence="4" id="KW-1185">Reference proteome</keyword>
<dbReference type="AlphaFoldDB" id="A0A9P4XWA8"/>
<dbReference type="Proteomes" id="UP000803844">
    <property type="component" value="Unassembled WGS sequence"/>
</dbReference>
<evidence type="ECO:0000256" key="2">
    <source>
        <dbReference type="SAM" id="Phobius"/>
    </source>
</evidence>